<reference evidence="5 7" key="2">
    <citation type="submission" date="2020-03" db="EMBL/GenBank/DDBJ databases">
        <title>Is there a link between lipid content and antibiotic production in Streptomyces?</title>
        <authorList>
            <person name="David M."/>
            <person name="Lejeune C."/>
            <person name="Abreu S."/>
            <person name="Thibessard A."/>
            <person name="Leblond P."/>
            <person name="Chaminade P."/>
            <person name="Virolle M.-J."/>
        </authorList>
    </citation>
    <scope>NUCLEOTIDE SEQUENCE [LARGE SCALE GENOMIC DNA]</scope>
    <source>
        <strain evidence="5 7">DSM 41481</strain>
    </source>
</reference>
<dbReference type="GO" id="GO:0005524">
    <property type="term" value="F:ATP binding"/>
    <property type="evidence" value="ECO:0007669"/>
    <property type="project" value="InterPro"/>
</dbReference>
<evidence type="ECO:0000313" key="6">
    <source>
        <dbReference type="Proteomes" id="UP000190306"/>
    </source>
</evidence>
<dbReference type="Proteomes" id="UP000502504">
    <property type="component" value="Chromosome"/>
</dbReference>
<dbReference type="AlphaFoldDB" id="A0AAE6YCT0"/>
<dbReference type="GO" id="GO:0016301">
    <property type="term" value="F:kinase activity"/>
    <property type="evidence" value="ECO:0007669"/>
    <property type="project" value="UniProtKB-KW"/>
</dbReference>
<feature type="region of interest" description="Disordered" evidence="2">
    <location>
        <begin position="1"/>
        <end position="24"/>
    </location>
</feature>
<evidence type="ECO:0000313" key="4">
    <source>
        <dbReference type="EMBL" id="OOQ49483.1"/>
    </source>
</evidence>
<sequence>MAVGRATVPAVDGRTGERPPVVRGRGTAPVHHGELLQGVFEGPGGVPVRALVTLPCPLFTTRAVFTPAPHGGGGGVTVRPAWRRKARRAAELALDGTGLGGRLEVTGDVPLGRGFGSSTSDVLAAVRAVGDALGAPPTAVEAARLAVRAETASDALMFEGTTVLFAQREGTVVEDFGRPLPPLRVLGFGTRPGSTGVDTLALPPPRYDRAERARFEELRALLREALRTGDAALLGAVATQSTLINQHRLPVPGLDALLAVARECNALGLQVAHSGDLAGLLLPRTADTGPARAGLRRAGIGECWEFTVGG</sequence>
<dbReference type="EMBL" id="CP050692">
    <property type="protein sequence ID" value="QIT46442.1"/>
    <property type="molecule type" value="Genomic_DNA"/>
</dbReference>
<organism evidence="5 7">
    <name type="scientific">Streptomyces antibioticus</name>
    <dbReference type="NCBI Taxonomy" id="1890"/>
    <lineage>
        <taxon>Bacteria</taxon>
        <taxon>Bacillati</taxon>
        <taxon>Actinomycetota</taxon>
        <taxon>Actinomycetes</taxon>
        <taxon>Kitasatosporales</taxon>
        <taxon>Streptomycetaceae</taxon>
        <taxon>Streptomyces</taxon>
    </lineage>
</organism>
<dbReference type="Pfam" id="PF00288">
    <property type="entry name" value="GHMP_kinases_N"/>
    <property type="match status" value="1"/>
</dbReference>
<evidence type="ECO:0000259" key="3">
    <source>
        <dbReference type="Pfam" id="PF00288"/>
    </source>
</evidence>
<accession>A0AAE6YCT0</accession>
<name>A0AAE6YCT0_STRAT</name>
<keyword evidence="1 5" id="KW-0808">Transferase</keyword>
<keyword evidence="6" id="KW-1185">Reference proteome</keyword>
<dbReference type="InterPro" id="IPR020568">
    <property type="entry name" value="Ribosomal_Su5_D2-typ_SF"/>
</dbReference>
<evidence type="ECO:0000313" key="5">
    <source>
        <dbReference type="EMBL" id="QIT46442.1"/>
    </source>
</evidence>
<protein>
    <submittedName>
        <fullName evidence="5">Kinase</fullName>
    </submittedName>
</protein>
<dbReference type="Proteomes" id="UP000190306">
    <property type="component" value="Chromosome"/>
</dbReference>
<dbReference type="EMBL" id="LHQL01000011">
    <property type="protein sequence ID" value="OOQ49483.1"/>
    <property type="molecule type" value="Genomic_DNA"/>
</dbReference>
<reference evidence="4 6" key="1">
    <citation type="submission" date="2015-07" db="EMBL/GenBank/DDBJ databases">
        <title>Draft Genome Sequence of Streptomyces antibioticus, IMRU 3720 reveals insights in the evolution of actinomycin biosynthetic gene clusters in Streptomyces.</title>
        <authorList>
            <person name="Crnovcic I."/>
            <person name="Ruckert C."/>
            <person name="Kalinowksi J."/>
            <person name="Keller U."/>
        </authorList>
    </citation>
    <scope>NUCLEOTIDE SEQUENCE [LARGE SCALE GENOMIC DNA]</scope>
    <source>
        <strain evidence="4 6">DSM 41481</strain>
    </source>
</reference>
<keyword evidence="1 5" id="KW-0418">Kinase</keyword>
<evidence type="ECO:0000313" key="7">
    <source>
        <dbReference type="Proteomes" id="UP000502504"/>
    </source>
</evidence>
<dbReference type="SUPFAM" id="SSF54211">
    <property type="entry name" value="Ribosomal protein S5 domain 2-like"/>
    <property type="match status" value="1"/>
</dbReference>
<evidence type="ECO:0000256" key="2">
    <source>
        <dbReference type="SAM" id="MobiDB-lite"/>
    </source>
</evidence>
<gene>
    <name evidence="4" type="ORF">AFM16_24925</name>
    <name evidence="5" type="ORF">HCX60_25345</name>
</gene>
<feature type="domain" description="GHMP kinase N-terminal" evidence="3">
    <location>
        <begin position="87"/>
        <end position="151"/>
    </location>
</feature>
<dbReference type="InterPro" id="IPR006204">
    <property type="entry name" value="GHMP_kinase_N_dom"/>
</dbReference>
<evidence type="ECO:0000256" key="1">
    <source>
        <dbReference type="ARBA" id="ARBA00022777"/>
    </source>
</evidence>
<dbReference type="InterPro" id="IPR014721">
    <property type="entry name" value="Ribsml_uS5_D2-typ_fold_subgr"/>
</dbReference>
<proteinExistence type="predicted"/>
<dbReference type="Gene3D" id="3.30.230.10">
    <property type="match status" value="1"/>
</dbReference>